<reference evidence="5" key="1">
    <citation type="submission" date="2022-11" db="EMBL/GenBank/DDBJ databases">
        <title>Lacrimispora xylanolytica sy1, complete genome.</title>
        <authorList>
            <person name="Choi S."/>
        </authorList>
    </citation>
    <scope>NUCLEOTIDE SEQUENCE</scope>
    <source>
        <strain evidence="5">Sy1</strain>
    </source>
</reference>
<comment type="similarity">
    <text evidence="3">Belongs to the flavoredoxin family.</text>
</comment>
<feature type="domain" description="Flavin reductase like" evidence="4">
    <location>
        <begin position="16"/>
        <end position="130"/>
    </location>
</feature>
<keyword evidence="2" id="KW-0285">Flavoprotein</keyword>
<evidence type="ECO:0000259" key="4">
    <source>
        <dbReference type="Pfam" id="PF01613"/>
    </source>
</evidence>
<evidence type="ECO:0000313" key="5">
    <source>
        <dbReference type="EMBL" id="WAJ22538.1"/>
    </source>
</evidence>
<dbReference type="SUPFAM" id="SSF50475">
    <property type="entry name" value="FMN-binding split barrel"/>
    <property type="match status" value="1"/>
</dbReference>
<protein>
    <submittedName>
        <fullName evidence="5">Flavin reductase family protein</fullName>
    </submittedName>
</protein>
<evidence type="ECO:0000256" key="3">
    <source>
        <dbReference type="ARBA" id="ARBA00038054"/>
    </source>
</evidence>
<keyword evidence="6" id="KW-1185">Reference proteome</keyword>
<dbReference type="PANTHER" id="PTHR43567">
    <property type="entry name" value="FLAVOREDOXIN-RELATED-RELATED"/>
    <property type="match status" value="1"/>
</dbReference>
<organism evidence="5 6">
    <name type="scientific">Lacrimispora xylanolytica</name>
    <dbReference type="NCBI Taxonomy" id="29375"/>
    <lineage>
        <taxon>Bacteria</taxon>
        <taxon>Bacillati</taxon>
        <taxon>Bacillota</taxon>
        <taxon>Clostridia</taxon>
        <taxon>Lachnospirales</taxon>
        <taxon>Lachnospiraceae</taxon>
        <taxon>Lacrimispora</taxon>
    </lineage>
</organism>
<comment type="cofactor">
    <cofactor evidence="1">
        <name>FMN</name>
        <dbReference type="ChEBI" id="CHEBI:58210"/>
    </cofactor>
</comment>
<dbReference type="Proteomes" id="UP001163115">
    <property type="component" value="Chromosome"/>
</dbReference>
<name>A0ABY7A8A7_9FIRM</name>
<evidence type="ECO:0000313" key="6">
    <source>
        <dbReference type="Proteomes" id="UP001163115"/>
    </source>
</evidence>
<gene>
    <name evidence="5" type="ORF">OW255_13255</name>
</gene>
<dbReference type="RefSeq" id="WP_268114322.1">
    <property type="nucleotide sequence ID" value="NZ_CP113524.1"/>
</dbReference>
<evidence type="ECO:0000256" key="2">
    <source>
        <dbReference type="ARBA" id="ARBA00022630"/>
    </source>
</evidence>
<sequence length="179" mass="19916">MMKKVNVFYDKLYYGFPIILVSYYDTDGTPNVTTISSSYTLRDMMALGFSTKGYALNRIKEVSDFVVNIADSSQIEAINFCGKNTGAECKKFDSINLTPVPSKVVSAPIIEECPISIECRLTDVIESENHMGITNILAKIKGRLVAESYLTESGRLKVPAFDEVLYIGDGDSKGYRFMK</sequence>
<dbReference type="InterPro" id="IPR012349">
    <property type="entry name" value="Split_barrel_FMN-bd"/>
</dbReference>
<accession>A0ABY7A8A7</accession>
<dbReference type="Gene3D" id="2.30.110.10">
    <property type="entry name" value="Electron Transport, Fmn-binding Protein, Chain A"/>
    <property type="match status" value="1"/>
</dbReference>
<proteinExistence type="inferred from homology"/>
<evidence type="ECO:0000256" key="1">
    <source>
        <dbReference type="ARBA" id="ARBA00001917"/>
    </source>
</evidence>
<dbReference type="EMBL" id="CP113524">
    <property type="protein sequence ID" value="WAJ22538.1"/>
    <property type="molecule type" value="Genomic_DNA"/>
</dbReference>
<dbReference type="InterPro" id="IPR002563">
    <property type="entry name" value="Flavin_Rdtase-like_dom"/>
</dbReference>
<dbReference type="Pfam" id="PF01613">
    <property type="entry name" value="Flavin_Reduct"/>
    <property type="match status" value="1"/>
</dbReference>
<dbReference type="PANTHER" id="PTHR43567:SF1">
    <property type="entry name" value="FLAVOREDOXIN"/>
    <property type="match status" value="1"/>
</dbReference>
<dbReference type="InterPro" id="IPR052174">
    <property type="entry name" value="Flavoredoxin"/>
</dbReference>